<keyword evidence="4 7" id="KW-0812">Transmembrane</keyword>
<evidence type="ECO:0000256" key="7">
    <source>
        <dbReference type="SAM" id="Phobius"/>
    </source>
</evidence>
<keyword evidence="9" id="KW-1185">Reference proteome</keyword>
<evidence type="ECO:0000256" key="5">
    <source>
        <dbReference type="ARBA" id="ARBA00022989"/>
    </source>
</evidence>
<proteinExistence type="inferred from homology"/>
<evidence type="ECO:0000313" key="8">
    <source>
        <dbReference type="EMBL" id="KAJ0392203.1"/>
    </source>
</evidence>
<feature type="transmembrane region" description="Helical" evidence="7">
    <location>
        <begin position="186"/>
        <end position="208"/>
    </location>
</feature>
<evidence type="ECO:0000313" key="9">
    <source>
        <dbReference type="Proteomes" id="UP001209570"/>
    </source>
</evidence>
<dbReference type="PANTHER" id="PTHR31585:SF5">
    <property type="entry name" value="RNA-BINDING S4 DOMAIN-CONTAINING PROTEIN"/>
    <property type="match status" value="1"/>
</dbReference>
<evidence type="ECO:0000256" key="2">
    <source>
        <dbReference type="ARBA" id="ARBA00007015"/>
    </source>
</evidence>
<feature type="transmembrane region" description="Helical" evidence="7">
    <location>
        <begin position="403"/>
        <end position="428"/>
    </location>
</feature>
<comment type="caution">
    <text evidence="8">The sequence shown here is derived from an EMBL/GenBank/DDBJ whole genome shotgun (WGS) entry which is preliminary data.</text>
</comment>
<keyword evidence="6 7" id="KW-0472">Membrane</keyword>
<feature type="transmembrane region" description="Helical" evidence="7">
    <location>
        <begin position="260"/>
        <end position="283"/>
    </location>
</feature>
<dbReference type="AlphaFoldDB" id="A0AAD5L7Q0"/>
<sequence>MRRSASSWPLDERVSYLSSVNPSKAAAEFQELKTPELEGGALREGRAPELWSRESFGLFAQYCAIGLVYGTLPGTIYPFMVAYLNMEGTQTASARVLVALPWSFKFLFGFISDCFPIRGYRRRPYMLLGWVICLLALLTLALIDPGKPYWVRPEYATNDTFRHVKDKDLLGPEITNPSAKDNGGKFIILMMLAAVGYVQAAVACDAVVCEVAQREPEAVRGTTQTAIYTVRTGFIILAQVLSGFFFNGKEYGGDFDFTLSFQQIMAILALAVGLVLPITWFLVHEERCGAVDLRAYAVDFWEMLQTQAMYQVIAYKFFSNLFGHFQWVAAEPVARYWIGVTNLNDKLSEIFSSGVFAVTLWMTGKYGLHWNWRTMTALTTVAVVVLDAMVTLLGVWKVIRYQWFWLGVPIAVMLPAAMNFIVGTFIVVELAGLGNEGIVYGLISTVGNIGAPYSVTLAKSVNALFDVTNNDIQLDSTHVRWHVTYTALISYGMMLLSLPWLVLLPAQKAETQHLRHHGNRSRGMAIFTVIYVSVALCWSITTNVLSIFPSTKCLRIAGGRGCP</sequence>
<keyword evidence="5 7" id="KW-1133">Transmembrane helix</keyword>
<dbReference type="GO" id="GO:0016020">
    <property type="term" value="C:membrane"/>
    <property type="evidence" value="ECO:0007669"/>
    <property type="project" value="UniProtKB-SubCell"/>
</dbReference>
<reference evidence="8" key="1">
    <citation type="submission" date="2021-12" db="EMBL/GenBank/DDBJ databases">
        <title>Prjna785345.</title>
        <authorList>
            <person name="Rujirawat T."/>
            <person name="Krajaejun T."/>
        </authorList>
    </citation>
    <scope>NUCLEOTIDE SEQUENCE</scope>
    <source>
        <strain evidence="8">Pi057C3</strain>
    </source>
</reference>
<evidence type="ECO:0000256" key="6">
    <source>
        <dbReference type="ARBA" id="ARBA00023136"/>
    </source>
</evidence>
<feature type="transmembrane region" description="Helical" evidence="7">
    <location>
        <begin position="350"/>
        <end position="368"/>
    </location>
</feature>
<dbReference type="InterPro" id="IPR036259">
    <property type="entry name" value="MFS_trans_sf"/>
</dbReference>
<accession>A0AAD5L7Q0</accession>
<evidence type="ECO:0000256" key="3">
    <source>
        <dbReference type="ARBA" id="ARBA00022448"/>
    </source>
</evidence>
<gene>
    <name evidence="8" type="ORF">P43SY_008736</name>
</gene>
<protein>
    <recommendedName>
        <fullName evidence="10">Folate-Biopterin Transporter (FBT) family</fullName>
    </recommendedName>
</protein>
<evidence type="ECO:0000256" key="4">
    <source>
        <dbReference type="ARBA" id="ARBA00022692"/>
    </source>
</evidence>
<dbReference type="Proteomes" id="UP001209570">
    <property type="component" value="Unassembled WGS sequence"/>
</dbReference>
<comment type="subcellular location">
    <subcellularLocation>
        <location evidence="1">Membrane</location>
        <topology evidence="1">Multi-pass membrane protein</topology>
    </subcellularLocation>
</comment>
<feature type="transmembrane region" description="Helical" evidence="7">
    <location>
        <begin position="92"/>
        <end position="112"/>
    </location>
</feature>
<feature type="transmembrane region" description="Helical" evidence="7">
    <location>
        <begin position="56"/>
        <end position="80"/>
    </location>
</feature>
<feature type="transmembrane region" description="Helical" evidence="7">
    <location>
        <begin position="124"/>
        <end position="143"/>
    </location>
</feature>
<dbReference type="SUPFAM" id="SSF103473">
    <property type="entry name" value="MFS general substrate transporter"/>
    <property type="match status" value="1"/>
</dbReference>
<feature type="transmembrane region" description="Helical" evidence="7">
    <location>
        <begin position="483"/>
        <end position="504"/>
    </location>
</feature>
<dbReference type="PANTHER" id="PTHR31585">
    <property type="entry name" value="FOLATE-BIOPTERIN TRANSPORTER 1, CHLOROPLASTIC"/>
    <property type="match status" value="1"/>
</dbReference>
<dbReference type="EMBL" id="JAKCXM010000692">
    <property type="protein sequence ID" value="KAJ0392203.1"/>
    <property type="molecule type" value="Genomic_DNA"/>
</dbReference>
<feature type="transmembrane region" description="Helical" evidence="7">
    <location>
        <begin position="525"/>
        <end position="548"/>
    </location>
</feature>
<feature type="transmembrane region" description="Helical" evidence="7">
    <location>
        <begin position="228"/>
        <end position="248"/>
    </location>
</feature>
<comment type="similarity">
    <text evidence="2">Belongs to the major facilitator superfamily. Folate-biopterin transporter (TC 2.A.71) family.</text>
</comment>
<dbReference type="InterPro" id="IPR039309">
    <property type="entry name" value="BT1"/>
</dbReference>
<feature type="transmembrane region" description="Helical" evidence="7">
    <location>
        <begin position="374"/>
        <end position="396"/>
    </location>
</feature>
<keyword evidence="3" id="KW-0813">Transport</keyword>
<name>A0AAD5L7Q0_PYTIN</name>
<organism evidence="8 9">
    <name type="scientific">Pythium insidiosum</name>
    <name type="common">Pythiosis disease agent</name>
    <dbReference type="NCBI Taxonomy" id="114742"/>
    <lineage>
        <taxon>Eukaryota</taxon>
        <taxon>Sar</taxon>
        <taxon>Stramenopiles</taxon>
        <taxon>Oomycota</taxon>
        <taxon>Peronosporomycetes</taxon>
        <taxon>Pythiales</taxon>
        <taxon>Pythiaceae</taxon>
        <taxon>Pythium</taxon>
    </lineage>
</organism>
<evidence type="ECO:0008006" key="10">
    <source>
        <dbReference type="Google" id="ProtNLM"/>
    </source>
</evidence>
<evidence type="ECO:0000256" key="1">
    <source>
        <dbReference type="ARBA" id="ARBA00004141"/>
    </source>
</evidence>
<dbReference type="Pfam" id="PF03092">
    <property type="entry name" value="BT1"/>
    <property type="match status" value="1"/>
</dbReference>